<evidence type="ECO:0000313" key="3">
    <source>
        <dbReference type="Proteomes" id="UP000471648"/>
    </source>
</evidence>
<reference evidence="2 3" key="1">
    <citation type="submission" date="2020-01" db="EMBL/GenBank/DDBJ databases">
        <title>Insect and environment-associated Actinomycetes.</title>
        <authorList>
            <person name="Currrie C."/>
            <person name="Chevrette M."/>
            <person name="Carlson C."/>
            <person name="Stubbendieck R."/>
            <person name="Wendt-Pienkowski E."/>
        </authorList>
    </citation>
    <scope>NUCLEOTIDE SEQUENCE [LARGE SCALE GENOMIC DNA]</scope>
    <source>
        <strain evidence="2 3">SID14438</strain>
    </source>
</reference>
<dbReference type="InterPro" id="IPR036928">
    <property type="entry name" value="AS_sf"/>
</dbReference>
<accession>A0A6N9VHA9</accession>
<dbReference type="Proteomes" id="UP000471648">
    <property type="component" value="Unassembled WGS sequence"/>
</dbReference>
<evidence type="ECO:0000259" key="1">
    <source>
        <dbReference type="Pfam" id="PF01425"/>
    </source>
</evidence>
<protein>
    <submittedName>
        <fullName evidence="2">Amidase</fullName>
    </submittedName>
</protein>
<feature type="non-terminal residue" evidence="2">
    <location>
        <position position="1"/>
    </location>
</feature>
<organism evidence="2 3">
    <name type="scientific">Streptomyces microflavus</name>
    <name type="common">Streptomyces lipmanii</name>
    <dbReference type="NCBI Taxonomy" id="1919"/>
    <lineage>
        <taxon>Bacteria</taxon>
        <taxon>Bacillati</taxon>
        <taxon>Actinomycetota</taxon>
        <taxon>Actinomycetes</taxon>
        <taxon>Kitasatosporales</taxon>
        <taxon>Streptomycetaceae</taxon>
        <taxon>Streptomyces</taxon>
    </lineage>
</organism>
<dbReference type="AlphaFoldDB" id="A0A6N9VHA9"/>
<dbReference type="SUPFAM" id="SSF75304">
    <property type="entry name" value="Amidase signature (AS) enzymes"/>
    <property type="match status" value="1"/>
</dbReference>
<name>A0A6N9VHA9_STRMI</name>
<dbReference type="RefSeq" id="WP_275414108.1">
    <property type="nucleotide sequence ID" value="NZ_JAAGME010001471.1"/>
</dbReference>
<dbReference type="EMBL" id="JAAGME010001471">
    <property type="protein sequence ID" value="NEB72123.1"/>
    <property type="molecule type" value="Genomic_DNA"/>
</dbReference>
<comment type="caution">
    <text evidence="2">The sequence shown here is derived from an EMBL/GenBank/DDBJ whole genome shotgun (WGS) entry which is preliminary data.</text>
</comment>
<dbReference type="Pfam" id="PF01425">
    <property type="entry name" value="Amidase"/>
    <property type="match status" value="1"/>
</dbReference>
<dbReference type="InterPro" id="IPR023631">
    <property type="entry name" value="Amidase_dom"/>
</dbReference>
<feature type="domain" description="Amidase" evidence="1">
    <location>
        <begin position="5"/>
        <end position="54"/>
    </location>
</feature>
<sequence>WERAVIANLAATPYTQLANITGRPAMSVPTYRTPEGLPLGTQFVGPLGGEGALLALAAQIEAERPWAHLEPAL</sequence>
<dbReference type="Gene3D" id="3.90.1300.10">
    <property type="entry name" value="Amidase signature (AS) domain"/>
    <property type="match status" value="1"/>
</dbReference>
<evidence type="ECO:0000313" key="2">
    <source>
        <dbReference type="EMBL" id="NEB72123.1"/>
    </source>
</evidence>
<gene>
    <name evidence="2" type="ORF">G3I39_34390</name>
</gene>
<proteinExistence type="predicted"/>